<evidence type="ECO:0000256" key="7">
    <source>
        <dbReference type="ARBA" id="ARBA00022777"/>
    </source>
</evidence>
<dbReference type="Proteomes" id="UP000273044">
    <property type="component" value="Chromosome"/>
</dbReference>
<dbReference type="AlphaFoldDB" id="A0A3S5ESM6"/>
<evidence type="ECO:0000256" key="8">
    <source>
        <dbReference type="ARBA" id="ARBA00037387"/>
    </source>
</evidence>
<gene>
    <name evidence="13" type="primary">ulaC</name>
    <name evidence="12" type="ORF">J5A53_09660</name>
    <name evidence="13" type="ORF">NCTC12967_01179</name>
</gene>
<comment type="function">
    <text evidence="8">The phosphoenolpyruvate-dependent sugar phosphotransferase system (sugar PTS), a major carbohydrate active transport system, catalyzes the phosphorylation of incoming sugar substrates concomitantly with their translocation across the cell membrane. The enzyme II UlaABC PTS system is involved in ascorbate transport.</text>
</comment>
<evidence type="ECO:0000256" key="5">
    <source>
        <dbReference type="ARBA" id="ARBA00022679"/>
    </source>
</evidence>
<keyword evidence="12" id="KW-0762">Sugar transport</keyword>
<evidence type="ECO:0000256" key="10">
    <source>
        <dbReference type="ARBA" id="ARBA00042072"/>
    </source>
</evidence>
<dbReference type="Proteomes" id="UP000677180">
    <property type="component" value="Chromosome"/>
</dbReference>
<dbReference type="EMBL" id="CP072385">
    <property type="protein sequence ID" value="QUC10077.1"/>
    <property type="molecule type" value="Genomic_DNA"/>
</dbReference>
<dbReference type="Pfam" id="PF00359">
    <property type="entry name" value="PTS_EIIA_2"/>
    <property type="match status" value="1"/>
</dbReference>
<dbReference type="PANTHER" id="PTHR36203:SF1">
    <property type="entry name" value="ASCORBATE-SPECIFIC PTS SYSTEM EIIA COMPONENT"/>
    <property type="match status" value="1"/>
</dbReference>
<evidence type="ECO:0000313" key="13">
    <source>
        <dbReference type="EMBL" id="VEH69899.1"/>
    </source>
</evidence>
<proteinExistence type="predicted"/>
<evidence type="ECO:0000313" key="12">
    <source>
        <dbReference type="EMBL" id="QUC10077.1"/>
    </source>
</evidence>
<reference evidence="12" key="2">
    <citation type="submission" date="2021-03" db="EMBL/GenBank/DDBJ databases">
        <title>Human Oral Microbial Genomes.</title>
        <authorList>
            <person name="Johnston C.D."/>
            <person name="Chen T."/>
            <person name="Dewhirst F.E."/>
        </authorList>
    </citation>
    <scope>NUCLEOTIDE SEQUENCE</scope>
    <source>
        <strain evidence="12">F0714</strain>
    </source>
</reference>
<dbReference type="InterPro" id="IPR002178">
    <property type="entry name" value="PTS_EIIA_type-2_dom"/>
</dbReference>
<keyword evidence="3" id="KW-0963">Cytoplasm</keyword>
<comment type="subcellular location">
    <subcellularLocation>
        <location evidence="1">Cytoplasm</location>
    </subcellularLocation>
</comment>
<dbReference type="GeneID" id="64406657"/>
<dbReference type="PROSITE" id="PS51094">
    <property type="entry name" value="PTS_EIIA_TYPE_2"/>
    <property type="match status" value="1"/>
</dbReference>
<dbReference type="RefSeq" id="WP_014846285.1">
    <property type="nucleotide sequence ID" value="NZ_CAJZDL010000001.1"/>
</dbReference>
<dbReference type="EMBL" id="LR134406">
    <property type="protein sequence ID" value="VEH69899.1"/>
    <property type="molecule type" value="Genomic_DNA"/>
</dbReference>
<organism evidence="13 14">
    <name type="scientific">Arachnia propionica</name>
    <dbReference type="NCBI Taxonomy" id="1750"/>
    <lineage>
        <taxon>Bacteria</taxon>
        <taxon>Bacillati</taxon>
        <taxon>Actinomycetota</taxon>
        <taxon>Actinomycetes</taxon>
        <taxon>Propionibacteriales</taxon>
        <taxon>Propionibacteriaceae</taxon>
        <taxon>Arachnia</taxon>
    </lineage>
</organism>
<accession>A0A3S5ESM6</accession>
<evidence type="ECO:0000256" key="9">
    <source>
        <dbReference type="ARBA" id="ARBA00041175"/>
    </source>
</evidence>
<keyword evidence="6" id="KW-0598">Phosphotransferase system</keyword>
<keyword evidence="5 13" id="KW-0808">Transferase</keyword>
<keyword evidence="4" id="KW-0597">Phosphoprotein</keyword>
<evidence type="ECO:0000256" key="3">
    <source>
        <dbReference type="ARBA" id="ARBA00022490"/>
    </source>
</evidence>
<evidence type="ECO:0000259" key="11">
    <source>
        <dbReference type="PROSITE" id="PS51094"/>
    </source>
</evidence>
<dbReference type="GO" id="GO:0005737">
    <property type="term" value="C:cytoplasm"/>
    <property type="evidence" value="ECO:0007669"/>
    <property type="project" value="UniProtKB-SubCell"/>
</dbReference>
<feature type="domain" description="PTS EIIA type-2" evidence="11">
    <location>
        <begin position="1"/>
        <end position="141"/>
    </location>
</feature>
<keyword evidence="14" id="KW-1185">Reference proteome</keyword>
<evidence type="ECO:0000256" key="4">
    <source>
        <dbReference type="ARBA" id="ARBA00022553"/>
    </source>
</evidence>
<reference evidence="13 14" key="1">
    <citation type="submission" date="2018-12" db="EMBL/GenBank/DDBJ databases">
        <authorList>
            <consortium name="Pathogen Informatics"/>
        </authorList>
    </citation>
    <scope>NUCLEOTIDE SEQUENCE [LARGE SCALE GENOMIC DNA]</scope>
    <source>
        <strain evidence="13 14">NCTC12967</strain>
    </source>
</reference>
<dbReference type="PANTHER" id="PTHR36203">
    <property type="entry name" value="ASCORBATE-SPECIFIC PTS SYSTEM EIIA COMPONENT"/>
    <property type="match status" value="1"/>
</dbReference>
<keyword evidence="7" id="KW-0418">Kinase</keyword>
<name>A0A3S5ESM6_9ACTN</name>
<keyword evidence="2" id="KW-0813">Transport</keyword>
<dbReference type="OMA" id="MGPYIIL"/>
<sequence>MLTAAAVGAATGWRNAVRAAAALLVEVGATTPEYGERCIGSAEELGPYFVLSPGVALAHARAEGTCLRPGLSLLRLDEPVEFGHEVNDPVDLVFCLASPDNETHMAGLRAFALAMSGDLAERLRGAAPDELAGLLAEASAA</sequence>
<dbReference type="SUPFAM" id="SSF55804">
    <property type="entry name" value="Phoshotransferase/anion transport protein"/>
    <property type="match status" value="1"/>
</dbReference>
<dbReference type="GO" id="GO:0009401">
    <property type="term" value="P:phosphoenolpyruvate-dependent sugar phosphotransferase system"/>
    <property type="evidence" value="ECO:0007669"/>
    <property type="project" value="UniProtKB-KW"/>
</dbReference>
<dbReference type="InterPro" id="IPR051351">
    <property type="entry name" value="Ascorbate-PTS_EIIA_comp"/>
</dbReference>
<protein>
    <recommendedName>
        <fullName evidence="9">Ascorbate-specific PTS system EIIA component</fullName>
    </recommendedName>
    <alternativeName>
        <fullName evidence="10">Ascorbate-specific phosphotransferase enzyme IIA component</fullName>
    </alternativeName>
</protein>
<evidence type="ECO:0000313" key="14">
    <source>
        <dbReference type="Proteomes" id="UP000273044"/>
    </source>
</evidence>
<dbReference type="InterPro" id="IPR016152">
    <property type="entry name" value="PTrfase/Anion_transptr"/>
</dbReference>
<dbReference type="Gene3D" id="3.40.930.10">
    <property type="entry name" value="Mannitol-specific EII, Chain A"/>
    <property type="match status" value="1"/>
</dbReference>
<evidence type="ECO:0000256" key="6">
    <source>
        <dbReference type="ARBA" id="ARBA00022683"/>
    </source>
</evidence>
<evidence type="ECO:0000256" key="2">
    <source>
        <dbReference type="ARBA" id="ARBA00022448"/>
    </source>
</evidence>
<evidence type="ECO:0000256" key="1">
    <source>
        <dbReference type="ARBA" id="ARBA00004496"/>
    </source>
</evidence>
<dbReference type="GO" id="GO:0016301">
    <property type="term" value="F:kinase activity"/>
    <property type="evidence" value="ECO:0007669"/>
    <property type="project" value="UniProtKB-KW"/>
</dbReference>